<accession>A0A4C2A3Y6</accession>
<protein>
    <submittedName>
        <fullName evidence="1">Uncharacterized protein</fullName>
    </submittedName>
</protein>
<organism evidence="1 2">
    <name type="scientific">Eumeta variegata</name>
    <name type="common">Bagworm moth</name>
    <name type="synonym">Eumeta japonica</name>
    <dbReference type="NCBI Taxonomy" id="151549"/>
    <lineage>
        <taxon>Eukaryota</taxon>
        <taxon>Metazoa</taxon>
        <taxon>Ecdysozoa</taxon>
        <taxon>Arthropoda</taxon>
        <taxon>Hexapoda</taxon>
        <taxon>Insecta</taxon>
        <taxon>Pterygota</taxon>
        <taxon>Neoptera</taxon>
        <taxon>Endopterygota</taxon>
        <taxon>Lepidoptera</taxon>
        <taxon>Glossata</taxon>
        <taxon>Ditrysia</taxon>
        <taxon>Tineoidea</taxon>
        <taxon>Psychidae</taxon>
        <taxon>Oiketicinae</taxon>
        <taxon>Eumeta</taxon>
    </lineage>
</organism>
<keyword evidence="2" id="KW-1185">Reference proteome</keyword>
<dbReference type="EMBL" id="BGZK01002509">
    <property type="protein sequence ID" value="GBP94472.1"/>
    <property type="molecule type" value="Genomic_DNA"/>
</dbReference>
<evidence type="ECO:0000313" key="2">
    <source>
        <dbReference type="Proteomes" id="UP000299102"/>
    </source>
</evidence>
<gene>
    <name evidence="1" type="ORF">EVAR_67184_1</name>
</gene>
<proteinExistence type="predicted"/>
<reference evidence="1 2" key="1">
    <citation type="journal article" date="2019" name="Commun. Biol.">
        <title>The bagworm genome reveals a unique fibroin gene that provides high tensile strength.</title>
        <authorList>
            <person name="Kono N."/>
            <person name="Nakamura H."/>
            <person name="Ohtoshi R."/>
            <person name="Tomita M."/>
            <person name="Numata K."/>
            <person name="Arakawa K."/>
        </authorList>
    </citation>
    <scope>NUCLEOTIDE SEQUENCE [LARGE SCALE GENOMIC DNA]</scope>
</reference>
<evidence type="ECO:0000313" key="1">
    <source>
        <dbReference type="EMBL" id="GBP94472.1"/>
    </source>
</evidence>
<dbReference type="Proteomes" id="UP000299102">
    <property type="component" value="Unassembled WGS sequence"/>
</dbReference>
<comment type="caution">
    <text evidence="1">The sequence shown here is derived from an EMBL/GenBank/DDBJ whole genome shotgun (WGS) entry which is preliminary data.</text>
</comment>
<sequence length="287" mass="31625">MLASWDTGEWATETLTHWTICKIGKYYFISVFYESVAFHGWIQCNTVSAGWHLLTEEIRRQSAVLSADFIQIAAKPNTPLTPSYTDTKIVMNRTLWTVVGILHLKWVPQRDGILGGMRRSAVASGVLEVAGSVHVSELGLRTTVTNSQSTKAMPIGTVNQVNVSEPPMIPQSPKPRPPAARECVTINLFISLHECICLGDAQSAALALQGSLARRPRILRKKVVQRARCRVVLPMKTTAREGMFNASLRDFLDIYLQCVYSGDGRMERGAARCCAVRRGGRGAAGRP</sequence>
<dbReference type="AlphaFoldDB" id="A0A4C2A3Y6"/>
<name>A0A4C2A3Y6_EUMVA</name>